<evidence type="ECO:0000313" key="4">
    <source>
        <dbReference type="Proteomes" id="UP001596114"/>
    </source>
</evidence>
<organism evidence="3 4">
    <name type="scientific">Rhodanobacter ginsengisoli</name>
    <dbReference type="NCBI Taxonomy" id="418646"/>
    <lineage>
        <taxon>Bacteria</taxon>
        <taxon>Pseudomonadati</taxon>
        <taxon>Pseudomonadota</taxon>
        <taxon>Gammaproteobacteria</taxon>
        <taxon>Lysobacterales</taxon>
        <taxon>Rhodanobacteraceae</taxon>
        <taxon>Rhodanobacter</taxon>
    </lineage>
</organism>
<proteinExistence type="inferred from homology"/>
<dbReference type="EMBL" id="JBHSNF010000001">
    <property type="protein sequence ID" value="MFC5525449.1"/>
    <property type="molecule type" value="Genomic_DNA"/>
</dbReference>
<protein>
    <submittedName>
        <fullName evidence="3">Universal stress protein</fullName>
    </submittedName>
</protein>
<dbReference type="SUPFAM" id="SSF52402">
    <property type="entry name" value="Adenine nucleotide alpha hydrolases-like"/>
    <property type="match status" value="1"/>
</dbReference>
<dbReference type="Pfam" id="PF00582">
    <property type="entry name" value="Usp"/>
    <property type="match status" value="1"/>
</dbReference>
<reference evidence="4" key="1">
    <citation type="journal article" date="2019" name="Int. J. Syst. Evol. Microbiol.">
        <title>The Global Catalogue of Microorganisms (GCM) 10K type strain sequencing project: providing services to taxonomists for standard genome sequencing and annotation.</title>
        <authorList>
            <consortium name="The Broad Institute Genomics Platform"/>
            <consortium name="The Broad Institute Genome Sequencing Center for Infectious Disease"/>
            <person name="Wu L."/>
            <person name="Ma J."/>
        </authorList>
    </citation>
    <scope>NUCLEOTIDE SEQUENCE [LARGE SCALE GENOMIC DNA]</scope>
    <source>
        <strain evidence="4">CGMCC 1.16619</strain>
    </source>
</reference>
<comment type="similarity">
    <text evidence="1">Belongs to the universal stress protein A family.</text>
</comment>
<comment type="caution">
    <text evidence="3">The sequence shown here is derived from an EMBL/GenBank/DDBJ whole genome shotgun (WGS) entry which is preliminary data.</text>
</comment>
<dbReference type="InterPro" id="IPR006015">
    <property type="entry name" value="Universal_stress_UspA"/>
</dbReference>
<dbReference type="RefSeq" id="WP_377318542.1">
    <property type="nucleotide sequence ID" value="NZ_JBHSNF010000001.1"/>
</dbReference>
<gene>
    <name evidence="3" type="ORF">ACFPPA_06795</name>
</gene>
<dbReference type="InterPro" id="IPR006016">
    <property type="entry name" value="UspA"/>
</dbReference>
<accession>A0ABW0QKH1</accession>
<feature type="domain" description="UspA" evidence="2">
    <location>
        <begin position="214"/>
        <end position="264"/>
    </location>
</feature>
<evidence type="ECO:0000313" key="3">
    <source>
        <dbReference type="EMBL" id="MFC5525449.1"/>
    </source>
</evidence>
<keyword evidence="4" id="KW-1185">Reference proteome</keyword>
<dbReference type="Proteomes" id="UP001596114">
    <property type="component" value="Unassembled WGS sequence"/>
</dbReference>
<sequence>MLDLIVNAGRTEPDSPTLRGALALARRQQAFLTGLELVTVYPSLLAVPDAIALLAEAEKEARGRRDWWLGLCREAGIAGDWEVIRGIHVEALAKRSRLADFVIGELRISDPDAPAGLDEITRTLFADAAPMLLIPDVWHRELHIERVLIAWNGSAEAAHAVKAALPLLAQASVVHVLDGERAGLPGISPPPLPLRGWLRRHGIEAPWQPFPTEHDVGSALLDAALSFQADLLVMGAWGRSRIGELVLGGATRWLLGHATLPLFLAR</sequence>
<evidence type="ECO:0000256" key="1">
    <source>
        <dbReference type="ARBA" id="ARBA00008791"/>
    </source>
</evidence>
<dbReference type="Gene3D" id="3.40.50.12370">
    <property type="match status" value="1"/>
</dbReference>
<dbReference type="PRINTS" id="PR01438">
    <property type="entry name" value="UNVRSLSTRESS"/>
</dbReference>
<evidence type="ECO:0000259" key="2">
    <source>
        <dbReference type="Pfam" id="PF00582"/>
    </source>
</evidence>
<dbReference type="CDD" id="cd00293">
    <property type="entry name" value="USP-like"/>
    <property type="match status" value="1"/>
</dbReference>
<name>A0ABW0QKH1_9GAMM</name>